<reference evidence="1 2" key="1">
    <citation type="submission" date="2013-11" db="EMBL/GenBank/DDBJ databases">
        <title>Genome sequencing of Stegodyphus mimosarum.</title>
        <authorList>
            <person name="Bechsgaard J."/>
        </authorList>
    </citation>
    <scope>NUCLEOTIDE SEQUENCE [LARGE SCALE GENOMIC DNA]</scope>
</reference>
<dbReference type="EMBL" id="KK114061">
    <property type="protein sequence ID" value="KFM61633.1"/>
    <property type="molecule type" value="Genomic_DNA"/>
</dbReference>
<accession>A0A087T944</accession>
<evidence type="ECO:0000313" key="1">
    <source>
        <dbReference type="EMBL" id="KFM61633.1"/>
    </source>
</evidence>
<proteinExistence type="predicted"/>
<organism evidence="1 2">
    <name type="scientific">Stegodyphus mimosarum</name>
    <name type="common">African social velvet spider</name>
    <dbReference type="NCBI Taxonomy" id="407821"/>
    <lineage>
        <taxon>Eukaryota</taxon>
        <taxon>Metazoa</taxon>
        <taxon>Ecdysozoa</taxon>
        <taxon>Arthropoda</taxon>
        <taxon>Chelicerata</taxon>
        <taxon>Arachnida</taxon>
        <taxon>Araneae</taxon>
        <taxon>Araneomorphae</taxon>
        <taxon>Entelegynae</taxon>
        <taxon>Eresoidea</taxon>
        <taxon>Eresidae</taxon>
        <taxon>Stegodyphus</taxon>
    </lineage>
</organism>
<name>A0A087T944_STEMI</name>
<dbReference type="AlphaFoldDB" id="A0A087T944"/>
<keyword evidence="2" id="KW-1185">Reference proteome</keyword>
<sequence length="58" mass="6949">MNELPRFQNQFQKTSRHSLVSNLLCCPITLETITDIRQLCYKAFNELMRRNLPQISFF</sequence>
<dbReference type="Proteomes" id="UP000054359">
    <property type="component" value="Unassembled WGS sequence"/>
</dbReference>
<feature type="non-terminal residue" evidence="1">
    <location>
        <position position="58"/>
    </location>
</feature>
<gene>
    <name evidence="1" type="ORF">X975_19451</name>
</gene>
<protein>
    <submittedName>
        <fullName evidence="1">Uncharacterized protein</fullName>
    </submittedName>
</protein>
<evidence type="ECO:0000313" key="2">
    <source>
        <dbReference type="Proteomes" id="UP000054359"/>
    </source>
</evidence>